<keyword evidence="2" id="KW-1185">Reference proteome</keyword>
<dbReference type="EMBL" id="JACAGB010000006">
    <property type="protein sequence ID" value="KAF6358453.1"/>
    <property type="molecule type" value="Genomic_DNA"/>
</dbReference>
<reference evidence="1 2" key="1">
    <citation type="journal article" date="2020" name="Nature">
        <title>Six reference-quality genomes reveal evolution of bat adaptations.</title>
        <authorList>
            <person name="Jebb D."/>
            <person name="Huang Z."/>
            <person name="Pippel M."/>
            <person name="Hughes G.M."/>
            <person name="Lavrichenko K."/>
            <person name="Devanna P."/>
            <person name="Winkler S."/>
            <person name="Jermiin L.S."/>
            <person name="Skirmuntt E.C."/>
            <person name="Katzourakis A."/>
            <person name="Burkitt-Gray L."/>
            <person name="Ray D.A."/>
            <person name="Sullivan K.A.M."/>
            <person name="Roscito J.G."/>
            <person name="Kirilenko B.M."/>
            <person name="Davalos L.M."/>
            <person name="Corthals A.P."/>
            <person name="Power M.L."/>
            <person name="Jones G."/>
            <person name="Ransome R.D."/>
            <person name="Dechmann D.K.N."/>
            <person name="Locatelli A.G."/>
            <person name="Puechmaille S.J."/>
            <person name="Fedrigo O."/>
            <person name="Jarvis E.D."/>
            <person name="Hiller M."/>
            <person name="Vernes S.C."/>
            <person name="Myers E.W."/>
            <person name="Teeling E.C."/>
        </authorList>
    </citation>
    <scope>NUCLEOTIDE SEQUENCE [LARGE SCALE GENOMIC DNA]</scope>
    <source>
        <strain evidence="1">MPipKuh1</strain>
        <tissue evidence="1">Flight muscle</tissue>
    </source>
</reference>
<dbReference type="AlphaFoldDB" id="A0A7J7Y924"/>
<gene>
    <name evidence="1" type="ORF">mPipKuh1_010281</name>
</gene>
<protein>
    <submittedName>
        <fullName evidence="1">Uncharacterized protein</fullName>
    </submittedName>
</protein>
<evidence type="ECO:0000313" key="1">
    <source>
        <dbReference type="EMBL" id="KAF6358453.1"/>
    </source>
</evidence>
<accession>A0A7J7Y924</accession>
<organism evidence="1 2">
    <name type="scientific">Pipistrellus kuhlii</name>
    <name type="common">Kuhl's pipistrelle</name>
    <dbReference type="NCBI Taxonomy" id="59472"/>
    <lineage>
        <taxon>Eukaryota</taxon>
        <taxon>Metazoa</taxon>
        <taxon>Chordata</taxon>
        <taxon>Craniata</taxon>
        <taxon>Vertebrata</taxon>
        <taxon>Euteleostomi</taxon>
        <taxon>Mammalia</taxon>
        <taxon>Eutheria</taxon>
        <taxon>Laurasiatheria</taxon>
        <taxon>Chiroptera</taxon>
        <taxon>Yangochiroptera</taxon>
        <taxon>Vespertilionidae</taxon>
        <taxon>Pipistrellus</taxon>
    </lineage>
</organism>
<sequence length="156" mass="16499">MGGAEETKYSGGLGSGLGLTRPRVTWCYALDWGWGQAPRGSVADLPGGFKQVTSCPLVSLCFGCTASENSWEPPDSGVQFATSTDSGPPLCASEASVYLCWRDTAPHRAGAPFLELGLPPVRMPQACSALLPDTARHLSFRGTSLNFLKNVPIPKI</sequence>
<comment type="caution">
    <text evidence="1">The sequence shown here is derived from an EMBL/GenBank/DDBJ whole genome shotgun (WGS) entry which is preliminary data.</text>
</comment>
<proteinExistence type="predicted"/>
<dbReference type="Proteomes" id="UP000558488">
    <property type="component" value="Unassembled WGS sequence"/>
</dbReference>
<name>A0A7J7Y924_PIPKU</name>
<evidence type="ECO:0000313" key="2">
    <source>
        <dbReference type="Proteomes" id="UP000558488"/>
    </source>
</evidence>